<name>A0ABU9UCR4_9SPIR</name>
<gene>
    <name evidence="1" type="ORF">WKV44_07835</name>
</gene>
<evidence type="ECO:0000313" key="2">
    <source>
        <dbReference type="Proteomes" id="UP001466331"/>
    </source>
</evidence>
<evidence type="ECO:0000313" key="1">
    <source>
        <dbReference type="EMBL" id="MEM5948453.1"/>
    </source>
</evidence>
<dbReference type="InterPro" id="IPR037257">
    <property type="entry name" value="T2SS_E_N_sf"/>
</dbReference>
<comment type="caution">
    <text evidence="1">The sequence shown here is derived from an EMBL/GenBank/DDBJ whole genome shotgun (WGS) entry which is preliminary data.</text>
</comment>
<accession>A0ABU9UCR4</accession>
<dbReference type="Proteomes" id="UP001466331">
    <property type="component" value="Unassembled WGS sequence"/>
</dbReference>
<reference evidence="1 2" key="1">
    <citation type="submission" date="2024-03" db="EMBL/GenBank/DDBJ databases">
        <title>Ignisphaera cupida sp. nov., a hyperthermophilic hydrolytic archaeon from a hot spring of Kamchatka, and proposal of Ignisphaeraceae fam. nov.</title>
        <authorList>
            <person name="Podosokorskaya O.A."/>
            <person name="Elcheninov A.G."/>
            <person name="Maltseva A.I."/>
            <person name="Zayulina K.S."/>
            <person name="Novikov A."/>
            <person name="Merkel A.Y."/>
        </authorList>
    </citation>
    <scope>NUCLEOTIDE SEQUENCE [LARGE SCALE GENOMIC DNA]</scope>
    <source>
        <strain evidence="1 2">38H-sp</strain>
    </source>
</reference>
<keyword evidence="2" id="KW-1185">Reference proteome</keyword>
<dbReference type="SUPFAM" id="SSF160246">
    <property type="entry name" value="EspE N-terminal domain-like"/>
    <property type="match status" value="1"/>
</dbReference>
<dbReference type="RefSeq" id="WP_420069899.1">
    <property type="nucleotide sequence ID" value="NZ_JBCHKQ010000003.1"/>
</dbReference>
<proteinExistence type="predicted"/>
<dbReference type="EMBL" id="JBCHKQ010000003">
    <property type="protein sequence ID" value="MEM5948453.1"/>
    <property type="molecule type" value="Genomic_DNA"/>
</dbReference>
<protein>
    <submittedName>
        <fullName evidence="1">Uncharacterized protein</fullName>
    </submittedName>
</protein>
<organism evidence="1 2">
    <name type="scientific">Rarispira pelagica</name>
    <dbReference type="NCBI Taxonomy" id="3141764"/>
    <lineage>
        <taxon>Bacteria</taxon>
        <taxon>Pseudomonadati</taxon>
        <taxon>Spirochaetota</taxon>
        <taxon>Spirochaetia</taxon>
        <taxon>Winmispirales</taxon>
        <taxon>Winmispiraceae</taxon>
        <taxon>Rarispira</taxon>
    </lineage>
</organism>
<sequence>MRFGEFLVSRGYVTDEQVETALMIQQEREENEHVRVKVGEVLVAIYAISHDKLRKALKEFEDAGLMVR</sequence>